<protein>
    <submittedName>
        <fullName evidence="2">AIPR family protein</fullName>
    </submittedName>
</protein>
<feature type="domain" description="Abortive phage infection protein C-terminal" evidence="1">
    <location>
        <begin position="225"/>
        <end position="533"/>
    </location>
</feature>
<dbReference type="Pfam" id="PF10592">
    <property type="entry name" value="AIPR"/>
    <property type="match status" value="1"/>
</dbReference>
<comment type="caution">
    <text evidence="2">The sequence shown here is derived from an EMBL/GenBank/DDBJ whole genome shotgun (WGS) entry which is preliminary data.</text>
</comment>
<evidence type="ECO:0000313" key="2">
    <source>
        <dbReference type="EMBL" id="MFC3812515.1"/>
    </source>
</evidence>
<accession>A0ABV7Z206</accession>
<sequence length="555" mass="64613">MTKEEFETRLFKEVDFLKDNGKEKAINFLIWFLVNYFRIEEELAVDLVCDHKNDKGIDGIYVDKQSKEVILLQSKLREKFNKSDGDGELRKLVGSGKWFKAENLDKLEQSRAAKELKSLVSELKVFDLLNEGYTLKLLFVTTGYFDFSAKDYIKVTPEVEYWDNNRLYSNFTYNGTEELVNEEFILEATDKIIENKYTTENSAFTLALKASELLKLNGIVDRSLFSKNVRYGLGKTNVNRSIAKTIKDKTKHNKFILFHNGITVVCHKAEKLMNEKLKITNYSVVNGCQSTLTLYENREYISDDLQVMVKVVATGENTKLSDEITYFANNQNPINPSDLKSREKFQLDLQKQFQHEYNSTVHYKIKRGEKVNDGAVVIENTFAAQLIHSFSLESPFNSHLKTSTFSKQYDKIFTRHTDIHLIYFLNETFDLIQNNLDKINEPIVRSYQPTKFFILFVLKRIINESGINEEFNESTQKFLSKYSSKRKAGFEKLIQIIMIQLNSDLENLKDEDEYIDYKNILRNSTEGKKLANSIIKGYKILLVHNPENKLEELLK</sequence>
<evidence type="ECO:0000259" key="1">
    <source>
        <dbReference type="Pfam" id="PF10592"/>
    </source>
</evidence>
<dbReference type="Proteomes" id="UP001595616">
    <property type="component" value="Unassembled WGS sequence"/>
</dbReference>
<proteinExistence type="predicted"/>
<name>A0ABV7Z206_9BACT</name>
<keyword evidence="3" id="KW-1185">Reference proteome</keyword>
<reference evidence="3" key="1">
    <citation type="journal article" date="2019" name="Int. J. Syst. Evol. Microbiol.">
        <title>The Global Catalogue of Microorganisms (GCM) 10K type strain sequencing project: providing services to taxonomists for standard genome sequencing and annotation.</title>
        <authorList>
            <consortium name="The Broad Institute Genomics Platform"/>
            <consortium name="The Broad Institute Genome Sequencing Center for Infectious Disease"/>
            <person name="Wu L."/>
            <person name="Ma J."/>
        </authorList>
    </citation>
    <scope>NUCLEOTIDE SEQUENCE [LARGE SCALE GENOMIC DNA]</scope>
    <source>
        <strain evidence="3">CECT 7956</strain>
    </source>
</reference>
<gene>
    <name evidence="2" type="ORF">ACFOOI_17780</name>
</gene>
<evidence type="ECO:0000313" key="3">
    <source>
        <dbReference type="Proteomes" id="UP001595616"/>
    </source>
</evidence>
<organism evidence="2 3">
    <name type="scientific">Lacihabitans lacunae</name>
    <dbReference type="NCBI Taxonomy" id="1028214"/>
    <lineage>
        <taxon>Bacteria</taxon>
        <taxon>Pseudomonadati</taxon>
        <taxon>Bacteroidota</taxon>
        <taxon>Cytophagia</taxon>
        <taxon>Cytophagales</taxon>
        <taxon>Leadbetterellaceae</taxon>
        <taxon>Lacihabitans</taxon>
    </lineage>
</organism>
<dbReference type="RefSeq" id="WP_379839397.1">
    <property type="nucleotide sequence ID" value="NZ_JBHRYQ010000001.1"/>
</dbReference>
<dbReference type="InterPro" id="IPR018891">
    <property type="entry name" value="AIPR_C"/>
</dbReference>
<dbReference type="EMBL" id="JBHRYQ010000001">
    <property type="protein sequence ID" value="MFC3812515.1"/>
    <property type="molecule type" value="Genomic_DNA"/>
</dbReference>